<dbReference type="Gene3D" id="1.10.510.10">
    <property type="entry name" value="Transferase(Phosphotransferase) domain 1"/>
    <property type="match status" value="1"/>
</dbReference>
<dbReference type="PANTHER" id="PTHR24346:SF92">
    <property type="entry name" value="SNF1-RELATED PROTEIN KINASE 2.6"/>
    <property type="match status" value="1"/>
</dbReference>
<gene>
    <name evidence="5" type="ORF">WJX81_004818</name>
</gene>
<organism evidence="5 6">
    <name type="scientific">Elliptochloris bilobata</name>
    <dbReference type="NCBI Taxonomy" id="381761"/>
    <lineage>
        <taxon>Eukaryota</taxon>
        <taxon>Viridiplantae</taxon>
        <taxon>Chlorophyta</taxon>
        <taxon>core chlorophytes</taxon>
        <taxon>Trebouxiophyceae</taxon>
        <taxon>Trebouxiophyceae incertae sedis</taxon>
        <taxon>Elliptochloris clade</taxon>
        <taxon>Elliptochloris</taxon>
    </lineage>
</organism>
<dbReference type="GO" id="GO:0005524">
    <property type="term" value="F:ATP binding"/>
    <property type="evidence" value="ECO:0007669"/>
    <property type="project" value="UniProtKB-KW"/>
</dbReference>
<feature type="compositionally biased region" description="Low complexity" evidence="3">
    <location>
        <begin position="352"/>
        <end position="367"/>
    </location>
</feature>
<keyword evidence="6" id="KW-1185">Reference proteome</keyword>
<name>A0AAW1SDS8_9CHLO</name>
<feature type="region of interest" description="Disordered" evidence="3">
    <location>
        <begin position="352"/>
        <end position="380"/>
    </location>
</feature>
<dbReference type="EMBL" id="JALJOU010000005">
    <property type="protein sequence ID" value="KAK9843746.1"/>
    <property type="molecule type" value="Genomic_DNA"/>
</dbReference>
<dbReference type="GO" id="GO:0035556">
    <property type="term" value="P:intracellular signal transduction"/>
    <property type="evidence" value="ECO:0007669"/>
    <property type="project" value="TreeGrafter"/>
</dbReference>
<evidence type="ECO:0000256" key="1">
    <source>
        <dbReference type="ARBA" id="ARBA00022741"/>
    </source>
</evidence>
<dbReference type="Pfam" id="PF00069">
    <property type="entry name" value="Pkinase"/>
    <property type="match status" value="1"/>
</dbReference>
<feature type="domain" description="Protein kinase" evidence="4">
    <location>
        <begin position="1"/>
        <end position="270"/>
    </location>
</feature>
<protein>
    <recommendedName>
        <fullName evidence="4">Protein kinase domain-containing protein</fullName>
    </recommendedName>
</protein>
<proteinExistence type="predicted"/>
<keyword evidence="1" id="KW-0547">Nucleotide-binding</keyword>
<dbReference type="PANTHER" id="PTHR24346">
    <property type="entry name" value="MAP/MICROTUBULE AFFINITY-REGULATING KINASE"/>
    <property type="match status" value="1"/>
</dbReference>
<dbReference type="GO" id="GO:0004674">
    <property type="term" value="F:protein serine/threonine kinase activity"/>
    <property type="evidence" value="ECO:0007669"/>
    <property type="project" value="TreeGrafter"/>
</dbReference>
<dbReference type="SUPFAM" id="SSF56112">
    <property type="entry name" value="Protein kinase-like (PK-like)"/>
    <property type="match status" value="1"/>
</dbReference>
<dbReference type="SMART" id="SM00220">
    <property type="entry name" value="S_TKc"/>
    <property type="match status" value="1"/>
</dbReference>
<evidence type="ECO:0000313" key="5">
    <source>
        <dbReference type="EMBL" id="KAK9843746.1"/>
    </source>
</evidence>
<evidence type="ECO:0000259" key="4">
    <source>
        <dbReference type="PROSITE" id="PS50011"/>
    </source>
</evidence>
<comment type="caution">
    <text evidence="5">The sequence shown here is derived from an EMBL/GenBank/DDBJ whole genome shotgun (WGS) entry which is preliminary data.</text>
</comment>
<evidence type="ECO:0000256" key="3">
    <source>
        <dbReference type="SAM" id="MobiDB-lite"/>
    </source>
</evidence>
<dbReference type="InterPro" id="IPR000719">
    <property type="entry name" value="Prot_kinase_dom"/>
</dbReference>
<sequence length="380" mass="42167">MFKLTTDGGTGELVAIKLIRRPIPRVVAPNILREIRIQADLGEGHVNVIKAKEAILTDQHLALVMEYAACGSLTSYVAEQWQRAQHSGLFLSEDEARYFFRQFIAAVEYCHQHCVAHRDLKLDNTLLDDSNPPVIKLCDFGFAKTWTDDANMYTHIGTPVYMSPELINSRNGAKGYDGRHVDVWASGVLLIVMLLGAFPFDHIEHPDPNTSEAHLEVWLQQVRQPWSNVPHIKKAVEQLTPECMDLLNKIFVIDQNQRITVPNIKAHPWYTKPLLDKYVAAETVLAKRQKEVDGYITQRQINAKALVARNEQLQRLVEQSGQRAAPPDGRPRTASLTRIDLRESSILSSASAAAAMEANGTAAPAAGPSGGLANIGEGEE</sequence>
<evidence type="ECO:0000256" key="2">
    <source>
        <dbReference type="ARBA" id="ARBA00022840"/>
    </source>
</evidence>
<dbReference type="PROSITE" id="PS00108">
    <property type="entry name" value="PROTEIN_KINASE_ST"/>
    <property type="match status" value="1"/>
</dbReference>
<dbReference type="InterPro" id="IPR011009">
    <property type="entry name" value="Kinase-like_dom_sf"/>
</dbReference>
<keyword evidence="2" id="KW-0067">ATP-binding</keyword>
<reference evidence="5 6" key="1">
    <citation type="journal article" date="2024" name="Nat. Commun.">
        <title>Phylogenomics reveals the evolutionary origins of lichenization in chlorophyte algae.</title>
        <authorList>
            <person name="Puginier C."/>
            <person name="Libourel C."/>
            <person name="Otte J."/>
            <person name="Skaloud P."/>
            <person name="Haon M."/>
            <person name="Grisel S."/>
            <person name="Petersen M."/>
            <person name="Berrin J.G."/>
            <person name="Delaux P.M."/>
            <person name="Dal Grande F."/>
            <person name="Keller J."/>
        </authorList>
    </citation>
    <scope>NUCLEOTIDE SEQUENCE [LARGE SCALE GENOMIC DNA]</scope>
    <source>
        <strain evidence="5 6">SAG 245.80</strain>
    </source>
</reference>
<evidence type="ECO:0000313" key="6">
    <source>
        <dbReference type="Proteomes" id="UP001445335"/>
    </source>
</evidence>
<accession>A0AAW1SDS8</accession>
<dbReference type="InterPro" id="IPR008271">
    <property type="entry name" value="Ser/Thr_kinase_AS"/>
</dbReference>
<dbReference type="PROSITE" id="PS50011">
    <property type="entry name" value="PROTEIN_KINASE_DOM"/>
    <property type="match status" value="1"/>
</dbReference>
<dbReference type="GO" id="GO:0005737">
    <property type="term" value="C:cytoplasm"/>
    <property type="evidence" value="ECO:0007669"/>
    <property type="project" value="TreeGrafter"/>
</dbReference>
<dbReference type="AlphaFoldDB" id="A0AAW1SDS8"/>
<dbReference type="Proteomes" id="UP001445335">
    <property type="component" value="Unassembled WGS sequence"/>
</dbReference>